<dbReference type="PANTHER" id="PTHR43808:SF17">
    <property type="entry name" value="PEPTIDASE M20"/>
    <property type="match status" value="1"/>
</dbReference>
<gene>
    <name evidence="4" type="ORF">AB4Y30_05575</name>
</gene>
<dbReference type="Pfam" id="PF01546">
    <property type="entry name" value="Peptidase_M20"/>
    <property type="match status" value="1"/>
</dbReference>
<dbReference type="PANTHER" id="PTHR43808">
    <property type="entry name" value="ACETYLORNITHINE DEACETYLASE"/>
    <property type="match status" value="1"/>
</dbReference>
<evidence type="ECO:0000313" key="4">
    <source>
        <dbReference type="EMBL" id="XDK33822.1"/>
    </source>
</evidence>
<dbReference type="Pfam" id="PF07687">
    <property type="entry name" value="M20_dimer"/>
    <property type="match status" value="1"/>
</dbReference>
<evidence type="ECO:0000256" key="1">
    <source>
        <dbReference type="ARBA" id="ARBA00022723"/>
    </source>
</evidence>
<dbReference type="AlphaFoldDB" id="A0AB39HQX6"/>
<dbReference type="InterPro" id="IPR011650">
    <property type="entry name" value="Peptidase_M20_dimer"/>
</dbReference>
<reference evidence="4" key="1">
    <citation type="submission" date="2024-07" db="EMBL/GenBank/DDBJ databases">
        <title>Halotolerant mesophilic bacterium Ornithinibacillus sp. 4-3, sp. nov., isolated from soil.</title>
        <authorList>
            <person name="Sidarenka A.V."/>
            <person name="Guliayeva D.E."/>
            <person name="Leanovich S.I."/>
            <person name="Hileuskaya K.S."/>
            <person name="Akhremchuk A.E."/>
            <person name="Sikolenko M.A."/>
            <person name="Valentovich L.N."/>
        </authorList>
    </citation>
    <scope>NUCLEOTIDE SEQUENCE</scope>
    <source>
        <strain evidence="4">4-3</strain>
    </source>
</reference>
<feature type="domain" description="Peptidase M20 dimerisation" evidence="3">
    <location>
        <begin position="202"/>
        <end position="299"/>
    </location>
</feature>
<dbReference type="Gene3D" id="3.40.630.10">
    <property type="entry name" value="Zn peptidases"/>
    <property type="match status" value="1"/>
</dbReference>
<dbReference type="InterPro" id="IPR050072">
    <property type="entry name" value="Peptidase_M20A"/>
</dbReference>
<evidence type="ECO:0000259" key="3">
    <source>
        <dbReference type="Pfam" id="PF07687"/>
    </source>
</evidence>
<dbReference type="SUPFAM" id="SSF55031">
    <property type="entry name" value="Bacterial exopeptidase dimerisation domain"/>
    <property type="match status" value="1"/>
</dbReference>
<dbReference type="GO" id="GO:0016787">
    <property type="term" value="F:hydrolase activity"/>
    <property type="evidence" value="ECO:0007669"/>
    <property type="project" value="UniProtKB-KW"/>
</dbReference>
<organism evidence="4">
    <name type="scientific">Ornithinibacillus sp. 4-3</name>
    <dbReference type="NCBI Taxonomy" id="3231488"/>
    <lineage>
        <taxon>Bacteria</taxon>
        <taxon>Bacillati</taxon>
        <taxon>Bacillota</taxon>
        <taxon>Bacilli</taxon>
        <taxon>Bacillales</taxon>
        <taxon>Bacillaceae</taxon>
        <taxon>Ornithinibacillus</taxon>
    </lineage>
</organism>
<keyword evidence="1" id="KW-0479">Metal-binding</keyword>
<protein>
    <submittedName>
        <fullName evidence="4">M20/M25/M40 family metallo-hydrolase</fullName>
    </submittedName>
</protein>
<sequence>MTKSLDGKVSAHVKDTVNNLLKNDVVQKGMEFIKADHQHTVDEQIEITEIPAPPFKEHKRAEDLMRRLKELNLQDVRMDEEGNVYGVRPGTGDGPKVFISGHIDTVFPEGTDVTVKEKDGILYAPGISDDTRGLAELLGVIRACNEADVKNIGDIVFGGTVGEEGAGDLRGVKAFFNENKDIDGFISIDGPTPDNIVYLGTGSYRYQVTYKGPGGHSFGAFGLPSAIHALGRAIAGISDLETPSEPKTTFTVGEITGGTSVNAIAYEASMKVDLRSNEKKELDELAEQFLAIVKKAAEDENKRWNTDEITVEIEKFGDRPPAKQSHDDEIIQVAWTAIEAIGSKPVLDTPSSTDSNHPMSIGVPSITLGRGGKAGGAHSLDEWYDPTDAYIGVQKNFLTLLSLVGVEGVSEPLLSKKK</sequence>
<dbReference type="InterPro" id="IPR002933">
    <property type="entry name" value="Peptidase_M20"/>
</dbReference>
<proteinExistence type="predicted"/>
<accession>A0AB39HQX6</accession>
<dbReference type="EMBL" id="CP162599">
    <property type="protein sequence ID" value="XDK33822.1"/>
    <property type="molecule type" value="Genomic_DNA"/>
</dbReference>
<keyword evidence="2" id="KW-0378">Hydrolase</keyword>
<dbReference type="Gene3D" id="3.30.70.360">
    <property type="match status" value="1"/>
</dbReference>
<evidence type="ECO:0000256" key="2">
    <source>
        <dbReference type="ARBA" id="ARBA00022801"/>
    </source>
</evidence>
<dbReference type="RefSeq" id="WP_368654500.1">
    <property type="nucleotide sequence ID" value="NZ_CP162599.1"/>
</dbReference>
<name>A0AB39HQX6_9BACI</name>
<dbReference type="SUPFAM" id="SSF53187">
    <property type="entry name" value="Zn-dependent exopeptidases"/>
    <property type="match status" value="1"/>
</dbReference>
<dbReference type="GO" id="GO:0046872">
    <property type="term" value="F:metal ion binding"/>
    <property type="evidence" value="ECO:0007669"/>
    <property type="project" value="UniProtKB-KW"/>
</dbReference>
<dbReference type="InterPro" id="IPR036264">
    <property type="entry name" value="Bact_exopeptidase_dim_dom"/>
</dbReference>